<organism evidence="2 3">
    <name type="scientific">Astyanax mexicanus</name>
    <name type="common">Blind cave fish</name>
    <name type="synonym">Astyanax fasciatus mexicanus</name>
    <dbReference type="NCBI Taxonomy" id="7994"/>
    <lineage>
        <taxon>Eukaryota</taxon>
        <taxon>Metazoa</taxon>
        <taxon>Chordata</taxon>
        <taxon>Craniata</taxon>
        <taxon>Vertebrata</taxon>
        <taxon>Euteleostomi</taxon>
        <taxon>Actinopterygii</taxon>
        <taxon>Neopterygii</taxon>
        <taxon>Teleostei</taxon>
        <taxon>Ostariophysi</taxon>
        <taxon>Characiformes</taxon>
        <taxon>Characoidei</taxon>
        <taxon>Acestrorhamphidae</taxon>
        <taxon>Acestrorhamphinae</taxon>
        <taxon>Astyanax</taxon>
    </lineage>
</organism>
<proteinExistence type="predicted"/>
<evidence type="ECO:0000256" key="1">
    <source>
        <dbReference type="SAM" id="Phobius"/>
    </source>
</evidence>
<keyword evidence="1" id="KW-0472">Membrane</keyword>
<dbReference type="Proteomes" id="UP000752171">
    <property type="component" value="Unassembled WGS sequence"/>
</dbReference>
<accession>A0A8T2KSL5</accession>
<dbReference type="EMBL" id="JAICCE010000021">
    <property type="protein sequence ID" value="KAG9262428.1"/>
    <property type="molecule type" value="Genomic_DNA"/>
</dbReference>
<reference evidence="2 3" key="1">
    <citation type="submission" date="2021-07" db="EMBL/GenBank/DDBJ databases">
        <authorList>
            <person name="Imarazene B."/>
            <person name="Zahm M."/>
            <person name="Klopp C."/>
            <person name="Cabau C."/>
            <person name="Beille S."/>
            <person name="Jouanno E."/>
            <person name="Castinel A."/>
            <person name="Lluch J."/>
            <person name="Gil L."/>
            <person name="Kuchtly C."/>
            <person name="Lopez Roques C."/>
            <person name="Donnadieu C."/>
            <person name="Parrinello H."/>
            <person name="Journot L."/>
            <person name="Du K."/>
            <person name="Schartl M."/>
            <person name="Retaux S."/>
            <person name="Guiguen Y."/>
        </authorList>
    </citation>
    <scope>NUCLEOTIDE SEQUENCE [LARGE SCALE GENOMIC DNA]</scope>
    <source>
        <strain evidence="2">Pach_M1</strain>
        <tissue evidence="2">Testis</tissue>
    </source>
</reference>
<dbReference type="PRINTS" id="PR01821">
    <property type="entry name" value="DAPIT"/>
</dbReference>
<dbReference type="Pfam" id="PF14960">
    <property type="entry name" value="ATP_synth_reg"/>
    <property type="match status" value="1"/>
</dbReference>
<evidence type="ECO:0000313" key="3">
    <source>
        <dbReference type="Proteomes" id="UP000752171"/>
    </source>
</evidence>
<protein>
    <submittedName>
        <fullName evidence="2">Up-regulated during skeletal muscle growth protein 5</fullName>
    </submittedName>
</protein>
<sequence>MTNRRCVLKVGGTSFPALSLALQLEASALGLKGTQSSSGSSRRKLGFLKQGLEFNSQWEDTTLDHSTSLLCVLATYASIAAIILFFKLKPKKQKAVTES</sequence>
<dbReference type="AlphaFoldDB" id="A0A8T2KSL5"/>
<keyword evidence="1" id="KW-0812">Transmembrane</keyword>
<gene>
    <name evidence="2" type="ORF">AMEX_G24200</name>
</gene>
<feature type="transmembrane region" description="Helical" evidence="1">
    <location>
        <begin position="67"/>
        <end position="86"/>
    </location>
</feature>
<dbReference type="InterPro" id="IPR009125">
    <property type="entry name" value="ATPMK"/>
</dbReference>
<keyword evidence="1" id="KW-1133">Transmembrane helix</keyword>
<name>A0A8T2KSL5_ASTMX</name>
<evidence type="ECO:0000313" key="2">
    <source>
        <dbReference type="EMBL" id="KAG9262428.1"/>
    </source>
</evidence>
<comment type="caution">
    <text evidence="2">The sequence shown here is derived from an EMBL/GenBank/DDBJ whole genome shotgun (WGS) entry which is preliminary data.</text>
</comment>